<organism evidence="2 3">
    <name type="scientific">Ktedonobacter racemifer DSM 44963</name>
    <dbReference type="NCBI Taxonomy" id="485913"/>
    <lineage>
        <taxon>Bacteria</taxon>
        <taxon>Bacillati</taxon>
        <taxon>Chloroflexota</taxon>
        <taxon>Ktedonobacteria</taxon>
        <taxon>Ktedonobacterales</taxon>
        <taxon>Ktedonobacteraceae</taxon>
        <taxon>Ktedonobacter</taxon>
    </lineage>
</organism>
<feature type="domain" description="AB hydrolase-1" evidence="1">
    <location>
        <begin position="52"/>
        <end position="269"/>
    </location>
</feature>
<dbReference type="STRING" id="485913.Krac_3151"/>
<dbReference type="eggNOG" id="COG2267">
    <property type="taxonomic scope" value="Bacteria"/>
</dbReference>
<dbReference type="RefSeq" id="WP_007920408.1">
    <property type="nucleotide sequence ID" value="NZ_ADVG01000004.1"/>
</dbReference>
<dbReference type="EMBL" id="ADVG01000004">
    <property type="protein sequence ID" value="EFH82345.1"/>
    <property type="molecule type" value="Genomic_DNA"/>
</dbReference>
<dbReference type="Gene3D" id="3.40.50.1820">
    <property type="entry name" value="alpha/beta hydrolase"/>
    <property type="match status" value="1"/>
</dbReference>
<sequence length="287" mass="32320">MSSTDPVETHESTLRLRDGRTLGYTTYGMPTGKTLLYFGGSRLEAEILARTAQQSGIRLIGIDRPGMGRSQFQEGRRLLDWPADVVEVADHLQIDRFAMVGLSGGGPYALACAYSIPDRLTACGIVSGVGPVRARFYQRLPWLLIPIIWVMSRFFQNEEQARSSLTRFTRSWPEPDRKSLLAPEVRDLWAASMVEVFRQGARGLTYDTLLGEGRPWGFKLEDIAFPTMYLWHGELDQDVPIVMGRAVARRLPHCKATYYPGEGHISLIVNYREEIVTSLMAEARTVH</sequence>
<dbReference type="Pfam" id="PF12697">
    <property type="entry name" value="Abhydrolase_6"/>
    <property type="match status" value="1"/>
</dbReference>
<dbReference type="InParanoid" id="D6U0K5"/>
<gene>
    <name evidence="2" type="ORF">Krac_3151</name>
</gene>
<protein>
    <submittedName>
        <fullName evidence="2">Alpha/beta hydrolase fold protein</fullName>
    </submittedName>
</protein>
<proteinExistence type="predicted"/>
<dbReference type="OrthoDB" id="142751at2"/>
<dbReference type="SUPFAM" id="SSF53474">
    <property type="entry name" value="alpha/beta-Hydrolases"/>
    <property type="match status" value="1"/>
</dbReference>
<evidence type="ECO:0000313" key="2">
    <source>
        <dbReference type="EMBL" id="EFH82345.1"/>
    </source>
</evidence>
<dbReference type="AlphaFoldDB" id="D6U0K5"/>
<dbReference type="PRINTS" id="PR00111">
    <property type="entry name" value="ABHYDROLASE"/>
</dbReference>
<keyword evidence="2" id="KW-0378">Hydrolase</keyword>
<reference evidence="2 3" key="1">
    <citation type="journal article" date="2011" name="Stand. Genomic Sci.">
        <title>Non-contiguous finished genome sequence and contextual data of the filamentous soil bacterium Ktedonobacter racemifer type strain (SOSP1-21).</title>
        <authorList>
            <person name="Chang Y.J."/>
            <person name="Land M."/>
            <person name="Hauser L."/>
            <person name="Chertkov O."/>
            <person name="Del Rio T.G."/>
            <person name="Nolan M."/>
            <person name="Copeland A."/>
            <person name="Tice H."/>
            <person name="Cheng J.F."/>
            <person name="Lucas S."/>
            <person name="Han C."/>
            <person name="Goodwin L."/>
            <person name="Pitluck S."/>
            <person name="Ivanova N."/>
            <person name="Ovchinikova G."/>
            <person name="Pati A."/>
            <person name="Chen A."/>
            <person name="Palaniappan K."/>
            <person name="Mavromatis K."/>
            <person name="Liolios K."/>
            <person name="Brettin T."/>
            <person name="Fiebig A."/>
            <person name="Rohde M."/>
            <person name="Abt B."/>
            <person name="Goker M."/>
            <person name="Detter J.C."/>
            <person name="Woyke T."/>
            <person name="Bristow J."/>
            <person name="Eisen J.A."/>
            <person name="Markowitz V."/>
            <person name="Hugenholtz P."/>
            <person name="Kyrpides N.C."/>
            <person name="Klenk H.P."/>
            <person name="Lapidus A."/>
        </authorList>
    </citation>
    <scope>NUCLEOTIDE SEQUENCE [LARGE SCALE GENOMIC DNA]</scope>
    <source>
        <strain evidence="3">DSM 44963</strain>
    </source>
</reference>
<evidence type="ECO:0000313" key="3">
    <source>
        <dbReference type="Proteomes" id="UP000004508"/>
    </source>
</evidence>
<evidence type="ECO:0000259" key="1">
    <source>
        <dbReference type="Pfam" id="PF12697"/>
    </source>
</evidence>
<name>D6U0K5_KTERA</name>
<dbReference type="InterPro" id="IPR000073">
    <property type="entry name" value="AB_hydrolase_1"/>
</dbReference>
<dbReference type="GO" id="GO:0016787">
    <property type="term" value="F:hydrolase activity"/>
    <property type="evidence" value="ECO:0007669"/>
    <property type="project" value="UniProtKB-KW"/>
</dbReference>
<dbReference type="PANTHER" id="PTHR45763">
    <property type="entry name" value="HYDROLASE, ALPHA/BETA FOLD FAMILY PROTEIN, EXPRESSED-RELATED"/>
    <property type="match status" value="1"/>
</dbReference>
<accession>D6U0K5</accession>
<dbReference type="PANTHER" id="PTHR45763:SF46">
    <property type="entry name" value="AB HYDROLASE-1 DOMAIN-CONTAINING PROTEIN"/>
    <property type="match status" value="1"/>
</dbReference>
<comment type="caution">
    <text evidence="2">The sequence shown here is derived from an EMBL/GenBank/DDBJ whole genome shotgun (WGS) entry which is preliminary data.</text>
</comment>
<dbReference type="Proteomes" id="UP000004508">
    <property type="component" value="Unassembled WGS sequence"/>
</dbReference>
<dbReference type="InterPro" id="IPR029058">
    <property type="entry name" value="AB_hydrolase_fold"/>
</dbReference>
<keyword evidence="3" id="KW-1185">Reference proteome</keyword>